<protein>
    <submittedName>
        <fullName evidence="1">Uncharacterized protein</fullName>
    </submittedName>
</protein>
<dbReference type="VEuPathDB" id="VectorBase:AATE017506"/>
<evidence type="ECO:0000313" key="1">
    <source>
        <dbReference type="EnsemblMetazoa" id="AATE017506-PA.1"/>
    </source>
</evidence>
<name>A0A182JG73_ANOAO</name>
<organism evidence="1">
    <name type="scientific">Anopheles atroparvus</name>
    <name type="common">European mosquito</name>
    <dbReference type="NCBI Taxonomy" id="41427"/>
    <lineage>
        <taxon>Eukaryota</taxon>
        <taxon>Metazoa</taxon>
        <taxon>Ecdysozoa</taxon>
        <taxon>Arthropoda</taxon>
        <taxon>Hexapoda</taxon>
        <taxon>Insecta</taxon>
        <taxon>Pterygota</taxon>
        <taxon>Neoptera</taxon>
        <taxon>Endopterygota</taxon>
        <taxon>Diptera</taxon>
        <taxon>Nematocera</taxon>
        <taxon>Culicoidea</taxon>
        <taxon>Culicidae</taxon>
        <taxon>Anophelinae</taxon>
        <taxon>Anopheles</taxon>
    </lineage>
</organism>
<accession>A0A182JG73</accession>
<dbReference type="AlphaFoldDB" id="A0A182JG73"/>
<dbReference type="EnsemblMetazoa" id="AATE017506-RA">
    <property type="protein sequence ID" value="AATE017506-PA.1"/>
    <property type="gene ID" value="AATE017506"/>
</dbReference>
<sequence>MKAKSFLTVAFGSKLEGQLPFWAALPLCICTIWPPPPVEFPEPEPSDARLTPTEPGGGPQLPPEPEFWPASTDDTEGRVVIEDLIVVLLFGLKARLQIAGGRVILLAQLVLRLPMGSELRAQFLQVSLEPWARFAHFLHNHRRRDGRLLLLLLLLPGRTTTARRFVRSVQRCAVARAGPKMLDDAVDMVEAEEVDVSAVVVVVVVVSLVPPPDVMVAVVVVRVDTEEANASVAHSLAIAERFACSAAFLRRFFLPERPPPLFGSVCAGAPPPLSLVPTPVPPPHAPCRSWFTTWPFCLPPTDGLPLPGVTPAVSVGLLDRFVADDNEEDVDDDDDAELPVLLGASLSPQSLRVWDAAPGPSFDSFSRAVDPPPFRLFRCFREPPAWWCKPPFIAPPVADELPPLLTCPFACGVETAVLLLLLDDL</sequence>
<reference evidence="1" key="1">
    <citation type="submission" date="2022-08" db="UniProtKB">
        <authorList>
            <consortium name="EnsemblMetazoa"/>
        </authorList>
    </citation>
    <scope>IDENTIFICATION</scope>
    <source>
        <strain evidence="1">EBRO</strain>
    </source>
</reference>
<proteinExistence type="predicted"/>